<feature type="domain" description="DUF4440" evidence="1">
    <location>
        <begin position="12"/>
        <end position="116"/>
    </location>
</feature>
<dbReference type="EMBL" id="RHIB01000003">
    <property type="protein sequence ID" value="RNA66881.1"/>
    <property type="molecule type" value="Genomic_DNA"/>
</dbReference>
<dbReference type="Pfam" id="PF14534">
    <property type="entry name" value="DUF4440"/>
    <property type="match status" value="1"/>
</dbReference>
<evidence type="ECO:0000259" key="1">
    <source>
        <dbReference type="Pfam" id="PF14534"/>
    </source>
</evidence>
<keyword evidence="3" id="KW-1185">Reference proteome</keyword>
<comment type="caution">
    <text evidence="2">The sequence shown here is derived from an EMBL/GenBank/DDBJ whole genome shotgun (WGS) entry which is preliminary data.</text>
</comment>
<accession>A0A3M7TMP3</accession>
<sequence>MEEIQGVLDEYFSAWNEGFKSKDGDGIRCFMSRDFAGYWAHSEIKKPDSYGYDYDLDAVLRQMDDARKSFETVSITTRKEGVECLVLGRETNLIQGVPYSAECMFVWRKEQDGWKLVREYIELER</sequence>
<dbReference type="Proteomes" id="UP000278746">
    <property type="component" value="Unassembled WGS sequence"/>
</dbReference>
<dbReference type="SUPFAM" id="SSF54427">
    <property type="entry name" value="NTF2-like"/>
    <property type="match status" value="1"/>
</dbReference>
<protein>
    <submittedName>
        <fullName evidence="2">Nuclear transport factor 2 family protein</fullName>
    </submittedName>
</protein>
<gene>
    <name evidence="2" type="ORF">EBO34_16900</name>
</gene>
<organism evidence="2 3">
    <name type="scientific">Alteribacter keqinensis</name>
    <dbReference type="NCBI Taxonomy" id="2483800"/>
    <lineage>
        <taxon>Bacteria</taxon>
        <taxon>Bacillati</taxon>
        <taxon>Bacillota</taxon>
        <taxon>Bacilli</taxon>
        <taxon>Bacillales</taxon>
        <taxon>Bacillaceae</taxon>
        <taxon>Alteribacter</taxon>
    </lineage>
</organism>
<name>A0A3M7TMP3_9BACI</name>
<reference evidence="2 3" key="1">
    <citation type="submission" date="2018-10" db="EMBL/GenBank/DDBJ databases">
        <title>Bacillus Keqinensis sp. nov., a moderately halophilic bacterium isolated from a saline-alkaline lake.</title>
        <authorList>
            <person name="Wang H."/>
        </authorList>
    </citation>
    <scope>NUCLEOTIDE SEQUENCE [LARGE SCALE GENOMIC DNA]</scope>
    <source>
        <strain evidence="2 3">KQ-3</strain>
    </source>
</reference>
<dbReference type="InterPro" id="IPR032710">
    <property type="entry name" value="NTF2-like_dom_sf"/>
</dbReference>
<proteinExistence type="predicted"/>
<dbReference type="InterPro" id="IPR027843">
    <property type="entry name" value="DUF4440"/>
</dbReference>
<evidence type="ECO:0000313" key="3">
    <source>
        <dbReference type="Proteomes" id="UP000278746"/>
    </source>
</evidence>
<evidence type="ECO:0000313" key="2">
    <source>
        <dbReference type="EMBL" id="RNA66881.1"/>
    </source>
</evidence>
<dbReference type="OrthoDB" id="2864533at2"/>
<dbReference type="RefSeq" id="WP_122900765.1">
    <property type="nucleotide sequence ID" value="NZ_RHIB01000003.1"/>
</dbReference>
<dbReference type="AlphaFoldDB" id="A0A3M7TMP3"/>
<dbReference type="Gene3D" id="3.10.450.50">
    <property type="match status" value="1"/>
</dbReference>